<comment type="caution">
    <text evidence="12">The sequence shown here is derived from an EMBL/GenBank/DDBJ whole genome shotgun (WGS) entry which is preliminary data.</text>
</comment>
<feature type="transmembrane region" description="Helical" evidence="10">
    <location>
        <begin position="756"/>
        <end position="777"/>
    </location>
</feature>
<dbReference type="GO" id="GO:0016887">
    <property type="term" value="F:ATP hydrolysis activity"/>
    <property type="evidence" value="ECO:0007669"/>
    <property type="project" value="InterPro"/>
</dbReference>
<dbReference type="InterPro" id="IPR003593">
    <property type="entry name" value="AAA+_ATPase"/>
</dbReference>
<evidence type="ECO:0000259" key="11">
    <source>
        <dbReference type="PROSITE" id="PS50893"/>
    </source>
</evidence>
<protein>
    <recommendedName>
        <fullName evidence="11">ABC transporter domain-containing protein</fullName>
    </recommendedName>
</protein>
<evidence type="ECO:0000256" key="3">
    <source>
        <dbReference type="ARBA" id="ARBA00022448"/>
    </source>
</evidence>
<dbReference type="Pfam" id="PF19055">
    <property type="entry name" value="ABC2_membrane_7"/>
    <property type="match status" value="1"/>
</dbReference>
<feature type="domain" description="ABC transporter" evidence="11">
    <location>
        <begin position="138"/>
        <end position="387"/>
    </location>
</feature>
<accession>A0A8H3A632</accession>
<name>A0A8H3A632_9AGAM</name>
<feature type="transmembrane region" description="Helical" evidence="10">
    <location>
        <begin position="502"/>
        <end position="525"/>
    </location>
</feature>
<dbReference type="SMART" id="SM00382">
    <property type="entry name" value="AAA"/>
    <property type="match status" value="2"/>
</dbReference>
<feature type="region of interest" description="Disordered" evidence="9">
    <location>
        <begin position="1"/>
        <end position="76"/>
    </location>
</feature>
<dbReference type="InterPro" id="IPR017871">
    <property type="entry name" value="ABC_transporter-like_CS"/>
</dbReference>
<dbReference type="PROSITE" id="PS50893">
    <property type="entry name" value="ABC_TRANSPORTER_2"/>
    <property type="match status" value="2"/>
</dbReference>
<feature type="transmembrane region" description="Helical" evidence="10">
    <location>
        <begin position="577"/>
        <end position="603"/>
    </location>
</feature>
<dbReference type="InterPro" id="IPR034003">
    <property type="entry name" value="ABCG_PDR_2"/>
</dbReference>
<dbReference type="PROSITE" id="PS00211">
    <property type="entry name" value="ABC_TRANSPORTER_1"/>
    <property type="match status" value="1"/>
</dbReference>
<feature type="compositionally biased region" description="Basic and acidic residues" evidence="9">
    <location>
        <begin position="61"/>
        <end position="76"/>
    </location>
</feature>
<dbReference type="FunFam" id="3.40.50.300:FF:000054">
    <property type="entry name" value="ABC multidrug transporter atrF"/>
    <property type="match status" value="1"/>
</dbReference>
<keyword evidence="5" id="KW-0547">Nucleotide-binding</keyword>
<dbReference type="CDD" id="cd03232">
    <property type="entry name" value="ABCG_PDR_domain2"/>
    <property type="match status" value="1"/>
</dbReference>
<dbReference type="CDD" id="cd03233">
    <property type="entry name" value="ABCG_PDR_domain1"/>
    <property type="match status" value="1"/>
</dbReference>
<feature type="compositionally biased region" description="Basic and acidic residues" evidence="9">
    <location>
        <begin position="44"/>
        <end position="54"/>
    </location>
</feature>
<comment type="similarity">
    <text evidence="2">Belongs to the ABC transporter superfamily. ABCG family. PDR (TC 3.A.1.205) subfamily.</text>
</comment>
<keyword evidence="4 10" id="KW-0812">Transmembrane</keyword>
<dbReference type="Pfam" id="PF06422">
    <property type="entry name" value="PDR_CDR"/>
    <property type="match status" value="1"/>
</dbReference>
<feature type="domain" description="ABC transporter" evidence="11">
    <location>
        <begin position="832"/>
        <end position="1074"/>
    </location>
</feature>
<dbReference type="InterPro" id="IPR013525">
    <property type="entry name" value="ABC2_TM"/>
</dbReference>
<evidence type="ECO:0000313" key="12">
    <source>
        <dbReference type="EMBL" id="CAE6397978.1"/>
    </source>
</evidence>
<evidence type="ECO:0000256" key="1">
    <source>
        <dbReference type="ARBA" id="ARBA00004141"/>
    </source>
</evidence>
<dbReference type="InterPro" id="IPR029481">
    <property type="entry name" value="ABC_trans_N"/>
</dbReference>
<evidence type="ECO:0000256" key="4">
    <source>
        <dbReference type="ARBA" id="ARBA00022692"/>
    </source>
</evidence>
<dbReference type="EMBL" id="CAJMWV010000466">
    <property type="protein sequence ID" value="CAE6397978.1"/>
    <property type="molecule type" value="Genomic_DNA"/>
</dbReference>
<feature type="transmembrane region" description="Helical" evidence="10">
    <location>
        <begin position="1202"/>
        <end position="1229"/>
    </location>
</feature>
<dbReference type="GO" id="GO:0005524">
    <property type="term" value="F:ATP binding"/>
    <property type="evidence" value="ECO:0007669"/>
    <property type="project" value="UniProtKB-KW"/>
</dbReference>
<dbReference type="InterPro" id="IPR003439">
    <property type="entry name" value="ABC_transporter-like_ATP-bd"/>
</dbReference>
<dbReference type="Pfam" id="PF00005">
    <property type="entry name" value="ABC_tran"/>
    <property type="match status" value="2"/>
</dbReference>
<dbReference type="Gene3D" id="3.40.50.300">
    <property type="entry name" value="P-loop containing nucleotide triphosphate hydrolases"/>
    <property type="match status" value="2"/>
</dbReference>
<dbReference type="Pfam" id="PF14510">
    <property type="entry name" value="ABC_trans_N"/>
    <property type="match status" value="1"/>
</dbReference>
<dbReference type="InterPro" id="IPR027417">
    <property type="entry name" value="P-loop_NTPase"/>
</dbReference>
<keyword evidence="8 10" id="KW-0472">Membrane</keyword>
<evidence type="ECO:0000256" key="8">
    <source>
        <dbReference type="ARBA" id="ARBA00023136"/>
    </source>
</evidence>
<dbReference type="SUPFAM" id="SSF52540">
    <property type="entry name" value="P-loop containing nucleoside triphosphate hydrolases"/>
    <property type="match status" value="2"/>
</dbReference>
<evidence type="ECO:0000256" key="5">
    <source>
        <dbReference type="ARBA" id="ARBA00022741"/>
    </source>
</evidence>
<feature type="transmembrane region" description="Helical" evidence="10">
    <location>
        <begin position="1241"/>
        <end position="1268"/>
    </location>
</feature>
<evidence type="ECO:0000256" key="10">
    <source>
        <dbReference type="SAM" id="Phobius"/>
    </source>
</evidence>
<dbReference type="InterPro" id="IPR010929">
    <property type="entry name" value="PDR_CDR_ABC"/>
</dbReference>
<evidence type="ECO:0000256" key="6">
    <source>
        <dbReference type="ARBA" id="ARBA00022840"/>
    </source>
</evidence>
<dbReference type="Proteomes" id="UP000663831">
    <property type="component" value="Unassembled WGS sequence"/>
</dbReference>
<evidence type="ECO:0000313" key="13">
    <source>
        <dbReference type="Proteomes" id="UP000663831"/>
    </source>
</evidence>
<organism evidence="12 13">
    <name type="scientific">Rhizoctonia solani</name>
    <dbReference type="NCBI Taxonomy" id="456999"/>
    <lineage>
        <taxon>Eukaryota</taxon>
        <taxon>Fungi</taxon>
        <taxon>Dikarya</taxon>
        <taxon>Basidiomycota</taxon>
        <taxon>Agaricomycotina</taxon>
        <taxon>Agaricomycetes</taxon>
        <taxon>Cantharellales</taxon>
        <taxon>Ceratobasidiaceae</taxon>
        <taxon>Rhizoctonia</taxon>
    </lineage>
</organism>
<dbReference type="GO" id="GO:0140359">
    <property type="term" value="F:ABC-type transporter activity"/>
    <property type="evidence" value="ECO:0007669"/>
    <property type="project" value="InterPro"/>
</dbReference>
<proteinExistence type="inferred from homology"/>
<evidence type="ECO:0000256" key="2">
    <source>
        <dbReference type="ARBA" id="ARBA00006012"/>
    </source>
</evidence>
<feature type="transmembrane region" description="Helical" evidence="10">
    <location>
        <begin position="1173"/>
        <end position="1190"/>
    </location>
</feature>
<dbReference type="InterPro" id="IPR034001">
    <property type="entry name" value="ABCG_PDR_1"/>
</dbReference>
<keyword evidence="7 10" id="KW-1133">Transmembrane helix</keyword>
<reference evidence="12" key="1">
    <citation type="submission" date="2021-01" db="EMBL/GenBank/DDBJ databases">
        <authorList>
            <person name="Kaushik A."/>
        </authorList>
    </citation>
    <scope>NUCLEOTIDE SEQUENCE</scope>
    <source>
        <strain evidence="12">AG3-1AP</strain>
    </source>
</reference>
<keyword evidence="3" id="KW-0813">Transport</keyword>
<sequence>MSRYESGIASDPATAVPSRAPSETIDIQDTEKHHGERGGINVQDAEKQFNELARRLTRQSTRHDEKTDPDGDPEKQETFDLLEYLRSTSGQQNEAGFAHKHVGVTFQDLRVTGAGGVRIYVRTFPDAIKEFILSPLFIAASLLGKKPSAPKTILHSFNGAVRPGEMVLVLGRPGAGCSSFLKTIANQRGSFLEVTGDVQYTGIGAQEFGKRFAGEAAYNMEDDIHYPILTVAQTLQFALKLKSPGRLLPEQTRAQLNDDILNMLLSMLNITHTRNTVVGNEFMRGVSGGERKRVSIAEMMASRACVCSWDNSTRGLDASTALDYAKSLRIMTDIFKLTTFVSLYQAGEGIYDQFDKVLLIDEGRQVYFGPAKEAREYMLSLGFRNLPRQTTADYLTGCTDPNERAFAEGRSAADVPSTPDQLAQAFQQSKYWSQMIAERESIQDQWRNDENEPSGARAEFLRATKEEKRKHVSHKDPHVANFFSMVKTLVWRQWLMQIQDTFSIFTSFATAIIISILCGTVYLNLPLTSAGAFTRGGVIFLALLFNALNAFSELPAMMMGRPILYKQLSYRFYRASALSVAQTITDIPLTAIRILLFSIIIYFMCGLERSAGAFFTFYLFIYVTFLAMAAFFRLIGIICQGYDMAARLAASIVTLMVVYSGYMIPVYAMKRWLFWIWYLNPVNYGFAAMMENEFYRIDMACDGNYIIPHNVGDVTKYPTTLGPNQVCTLLGATPGQSQVSGDAYMAAGYEYQKAHIWRNFGIVVLYWFGFIVLQILAMEKFQHGANAVAITIYARENKETKDLNRRLKERKSTARKGEDDENVVVTKSTKAFTWENLDYTVPVPGGTRQLLNKVFGYVKPGTLTALMGASGAGKTTLLDVLAGRKTIGVIHGDVLIGGEPTGIAFQRGTAYCEQLDVHESTATVREALRFSAYLRQPYEVSKEEKDAYVEEVIALLEMEDIADAMIGQPGVGLGVEARKRVTIGVELAAKPQLLLFLDEPTSGLDGQSAYNIVRFLKKLAAGGQAILCTIHQPNALLFEQFDNLLLLQRGGECVYFGPIGKDSQHLVKYLDERGAHCPHDANPAEYVLEAIGAGSRERVGPTDWAELWRQSPNFQEVKREIQHIKEEAAKHPAEVDPKANDQYATPFFHQLKVVSERTLTAFWRQPDYGFTRLFSHGAIALLTSLTFLQLGNSTQELQYRVFGIFMASVMPAIIISQVEPMFIMARMIFIRESSSRMYSQIVFALGQLMAEMPYSVLCAVVYFLLFYFPAGFNPASDRAGYHFFMILVTEIFSVTLGQMLAALTPSVYIASLLNPFILVTFSLFCGVTIPKAAMPKFWRAWLYHLDPFTRLISGLVSTELHGLPITCSSIEFSVFQPPSGQTCVEWAGDFVNATVGYLENPSATSDCQYCPYSVGDDFYAGLNISFDTRWRDLGIMIAFTFFNIIITLVGSKLFKFARR</sequence>
<comment type="subcellular location">
    <subcellularLocation>
        <location evidence="1">Membrane</location>
        <topology evidence="1">Multi-pass membrane protein</topology>
    </subcellularLocation>
</comment>
<feature type="transmembrane region" description="Helical" evidence="10">
    <location>
        <begin position="615"/>
        <end position="636"/>
    </location>
</feature>
<feature type="transmembrane region" description="Helical" evidence="10">
    <location>
        <begin position="1280"/>
        <end position="1300"/>
    </location>
</feature>
<evidence type="ECO:0000256" key="9">
    <source>
        <dbReference type="SAM" id="MobiDB-lite"/>
    </source>
</evidence>
<dbReference type="GO" id="GO:0016020">
    <property type="term" value="C:membrane"/>
    <property type="evidence" value="ECO:0007669"/>
    <property type="project" value="UniProtKB-SubCell"/>
</dbReference>
<gene>
    <name evidence="12" type="ORF">RDB_LOCUS12680</name>
</gene>
<dbReference type="InterPro" id="IPR043926">
    <property type="entry name" value="ABCG_dom"/>
</dbReference>
<feature type="transmembrane region" description="Helical" evidence="10">
    <location>
        <begin position="1307"/>
        <end position="1329"/>
    </location>
</feature>
<feature type="transmembrane region" description="Helical" evidence="10">
    <location>
        <begin position="1433"/>
        <end position="1454"/>
    </location>
</feature>
<feature type="transmembrane region" description="Helical" evidence="10">
    <location>
        <begin position="648"/>
        <end position="668"/>
    </location>
</feature>
<dbReference type="Pfam" id="PF01061">
    <property type="entry name" value="ABC2_membrane"/>
    <property type="match status" value="2"/>
</dbReference>
<dbReference type="PANTHER" id="PTHR19241">
    <property type="entry name" value="ATP-BINDING CASSETTE TRANSPORTER"/>
    <property type="match status" value="1"/>
</dbReference>
<keyword evidence="6" id="KW-0067">ATP-binding</keyword>
<evidence type="ECO:0000256" key="7">
    <source>
        <dbReference type="ARBA" id="ARBA00022989"/>
    </source>
</evidence>
<feature type="transmembrane region" description="Helical" evidence="10">
    <location>
        <begin position="537"/>
        <end position="556"/>
    </location>
</feature>